<reference evidence="1 2" key="1">
    <citation type="submission" date="2015-07" db="EMBL/GenBank/DDBJ databases">
        <title>The genome of Pseudoloma neurophilia, a relevant intracellular parasite of the zebrafish.</title>
        <authorList>
            <person name="Ndikumana S."/>
            <person name="Pelin A."/>
            <person name="Sanders J."/>
            <person name="Corradi N."/>
        </authorList>
    </citation>
    <scope>NUCLEOTIDE SEQUENCE [LARGE SCALE GENOMIC DNA]</scope>
    <source>
        <strain evidence="1 2">MK1</strain>
    </source>
</reference>
<protein>
    <submittedName>
        <fullName evidence="1">Uncharacterized protein</fullName>
    </submittedName>
</protein>
<dbReference type="VEuPathDB" id="MicrosporidiaDB:M153_2940002570"/>
<keyword evidence="2" id="KW-1185">Reference proteome</keyword>
<gene>
    <name evidence="1" type="ORF">M153_2940002570</name>
</gene>
<proteinExistence type="predicted"/>
<comment type="caution">
    <text evidence="1">The sequence shown here is derived from an EMBL/GenBank/DDBJ whole genome shotgun (WGS) entry which is preliminary data.</text>
</comment>
<sequence>MKEKYYTWNVLKKTWLDLYINPERIHSDNETQFTAEKFQK</sequence>
<dbReference type="AlphaFoldDB" id="A0A0R0LYE2"/>
<evidence type="ECO:0000313" key="1">
    <source>
        <dbReference type="EMBL" id="KRH94329.1"/>
    </source>
</evidence>
<dbReference type="EMBL" id="LGUB01000093">
    <property type="protein sequence ID" value="KRH94329.1"/>
    <property type="molecule type" value="Genomic_DNA"/>
</dbReference>
<name>A0A0R0LYE2_9MICR</name>
<organism evidence="1 2">
    <name type="scientific">Pseudoloma neurophilia</name>
    <dbReference type="NCBI Taxonomy" id="146866"/>
    <lineage>
        <taxon>Eukaryota</taxon>
        <taxon>Fungi</taxon>
        <taxon>Fungi incertae sedis</taxon>
        <taxon>Microsporidia</taxon>
        <taxon>Pseudoloma</taxon>
    </lineage>
</organism>
<accession>A0A0R0LYE2</accession>
<dbReference type="Proteomes" id="UP000051530">
    <property type="component" value="Unassembled WGS sequence"/>
</dbReference>
<evidence type="ECO:0000313" key="2">
    <source>
        <dbReference type="Proteomes" id="UP000051530"/>
    </source>
</evidence>